<evidence type="ECO:0000256" key="1">
    <source>
        <dbReference type="ARBA" id="ARBA00004651"/>
    </source>
</evidence>
<evidence type="ECO:0000256" key="3">
    <source>
        <dbReference type="ARBA" id="ARBA00022475"/>
    </source>
</evidence>
<dbReference type="CDD" id="cd01127">
    <property type="entry name" value="TrwB_TraG_TraD_VirD4"/>
    <property type="match status" value="1"/>
</dbReference>
<dbReference type="AlphaFoldDB" id="A0A9D1PEY1"/>
<accession>A0A9D1PEY1</accession>
<comment type="similarity">
    <text evidence="2">Belongs to the VirD4/TraG family.</text>
</comment>
<keyword evidence="3" id="KW-1003">Cell membrane</keyword>
<proteinExistence type="inferred from homology"/>
<dbReference type="InterPro" id="IPR027417">
    <property type="entry name" value="P-loop_NTPase"/>
</dbReference>
<protein>
    <submittedName>
        <fullName evidence="8">Type IV secretory system conjugative DNA transfer family protein</fullName>
    </submittedName>
</protein>
<dbReference type="EMBL" id="DXIQ01000071">
    <property type="protein sequence ID" value="HIV39520.1"/>
    <property type="molecule type" value="Genomic_DNA"/>
</dbReference>
<keyword evidence="4" id="KW-0812">Transmembrane</keyword>
<reference evidence="8" key="2">
    <citation type="submission" date="2021-04" db="EMBL/GenBank/DDBJ databases">
        <authorList>
            <person name="Gilroy R."/>
        </authorList>
    </citation>
    <scope>NUCLEOTIDE SEQUENCE</scope>
    <source>
        <strain evidence="8">CHK195-9823</strain>
    </source>
</reference>
<sequence>MTNIPGFENIDKIRKEYPYFDLNTRSFSGKKSTGYLGGIPLMFDFESRRLYIDSSDTHSLVYGSTGSLKTRTIVSPGIKVLGYAGESMIINDPKGELFSRHAGDLKKQGYNIVEINFRDPSLGNSWNPLYIPYQFYINGDLDKSAEFVNDIANNLMVSDRSTDDPFWDFSASDLLYGLIQLLFRYCKDHSAPINAVNIGNLLTLRRTLFSSKQQAQNTILWKYASEDELVAASLSGSVYAPKDTMNSILSVFDQKMRSFTIQPTLLEMLANNDFDIADIGKKKTAVFLITPDEKTSYHRLVSMFVKESYEYLIFLATQTEENKVENRINYILDEFSSLPKIADMPSMISAARSRDIRFLLVVQSQSSLKQRYADEAETIISNCTNWIFFTSRELGLLRELSELCGTQKNHMPNISVYDLQHLSKERREALVLAGRLKPCKVSMLDIDRFGDRSYTLLEHEKRERMERNHLTFELREDIKKKYIPQLPSNPFERSPFTIPGNRPGEPFDIDATIQAIDKKIAELEAEEKREKEARDQKAAERIDADKKGDNQ</sequence>
<evidence type="ECO:0000256" key="7">
    <source>
        <dbReference type="SAM" id="MobiDB-lite"/>
    </source>
</evidence>
<dbReference type="Proteomes" id="UP000886814">
    <property type="component" value="Unassembled WGS sequence"/>
</dbReference>
<evidence type="ECO:0000256" key="4">
    <source>
        <dbReference type="ARBA" id="ARBA00022692"/>
    </source>
</evidence>
<dbReference type="PANTHER" id="PTHR37937:SF1">
    <property type="entry name" value="CONJUGATIVE TRANSFER: DNA TRANSPORT"/>
    <property type="match status" value="1"/>
</dbReference>
<gene>
    <name evidence="8" type="ORF">H9747_11105</name>
</gene>
<dbReference type="SUPFAM" id="SSF52540">
    <property type="entry name" value="P-loop containing nucleoside triphosphate hydrolases"/>
    <property type="match status" value="1"/>
</dbReference>
<dbReference type="NCBIfam" id="NF045973">
    <property type="entry name" value="conju_CD1115"/>
    <property type="match status" value="1"/>
</dbReference>
<organism evidence="8 9">
    <name type="scientific">Candidatus Blautia stercorigallinarum</name>
    <dbReference type="NCBI Taxonomy" id="2838501"/>
    <lineage>
        <taxon>Bacteria</taxon>
        <taxon>Bacillati</taxon>
        <taxon>Bacillota</taxon>
        <taxon>Clostridia</taxon>
        <taxon>Lachnospirales</taxon>
        <taxon>Lachnospiraceae</taxon>
        <taxon>Blautia</taxon>
    </lineage>
</organism>
<dbReference type="InterPro" id="IPR051539">
    <property type="entry name" value="T4SS-coupling_protein"/>
</dbReference>
<dbReference type="Pfam" id="PF02534">
    <property type="entry name" value="T4SS-DNA_transf"/>
    <property type="match status" value="1"/>
</dbReference>
<keyword evidence="6" id="KW-0472">Membrane</keyword>
<dbReference type="GO" id="GO:0005886">
    <property type="term" value="C:plasma membrane"/>
    <property type="evidence" value="ECO:0007669"/>
    <property type="project" value="UniProtKB-SubCell"/>
</dbReference>
<name>A0A9D1PEY1_9FIRM</name>
<comment type="subcellular location">
    <subcellularLocation>
        <location evidence="1">Cell membrane</location>
        <topology evidence="1">Multi-pass membrane protein</topology>
    </subcellularLocation>
</comment>
<evidence type="ECO:0000256" key="6">
    <source>
        <dbReference type="ARBA" id="ARBA00023136"/>
    </source>
</evidence>
<evidence type="ECO:0000256" key="2">
    <source>
        <dbReference type="ARBA" id="ARBA00008806"/>
    </source>
</evidence>
<keyword evidence="5" id="KW-1133">Transmembrane helix</keyword>
<dbReference type="Gene3D" id="3.40.50.300">
    <property type="entry name" value="P-loop containing nucleotide triphosphate hydrolases"/>
    <property type="match status" value="2"/>
</dbReference>
<evidence type="ECO:0000256" key="5">
    <source>
        <dbReference type="ARBA" id="ARBA00022989"/>
    </source>
</evidence>
<dbReference type="InterPro" id="IPR003688">
    <property type="entry name" value="TraG/VirD4"/>
</dbReference>
<evidence type="ECO:0000313" key="9">
    <source>
        <dbReference type="Proteomes" id="UP000886814"/>
    </source>
</evidence>
<evidence type="ECO:0000313" key="8">
    <source>
        <dbReference type="EMBL" id="HIV39520.1"/>
    </source>
</evidence>
<reference evidence="8" key="1">
    <citation type="journal article" date="2021" name="PeerJ">
        <title>Extensive microbial diversity within the chicken gut microbiome revealed by metagenomics and culture.</title>
        <authorList>
            <person name="Gilroy R."/>
            <person name="Ravi A."/>
            <person name="Getino M."/>
            <person name="Pursley I."/>
            <person name="Horton D.L."/>
            <person name="Alikhan N.F."/>
            <person name="Baker D."/>
            <person name="Gharbi K."/>
            <person name="Hall N."/>
            <person name="Watson M."/>
            <person name="Adriaenssens E.M."/>
            <person name="Foster-Nyarko E."/>
            <person name="Jarju S."/>
            <person name="Secka A."/>
            <person name="Antonio M."/>
            <person name="Oren A."/>
            <person name="Chaudhuri R.R."/>
            <person name="La Ragione R."/>
            <person name="Hildebrand F."/>
            <person name="Pallen M.J."/>
        </authorList>
    </citation>
    <scope>NUCLEOTIDE SEQUENCE</scope>
    <source>
        <strain evidence="8">CHK195-9823</strain>
    </source>
</reference>
<comment type="caution">
    <text evidence="8">The sequence shown here is derived from an EMBL/GenBank/DDBJ whole genome shotgun (WGS) entry which is preliminary data.</text>
</comment>
<dbReference type="PANTHER" id="PTHR37937">
    <property type="entry name" value="CONJUGATIVE TRANSFER: DNA TRANSPORT"/>
    <property type="match status" value="1"/>
</dbReference>
<feature type="region of interest" description="Disordered" evidence="7">
    <location>
        <begin position="526"/>
        <end position="551"/>
    </location>
</feature>